<evidence type="ECO:0000313" key="2">
    <source>
        <dbReference type="RefSeq" id="XP_073786102.1"/>
    </source>
</evidence>
<dbReference type="Proteomes" id="UP000000437">
    <property type="component" value="Chromosome 18"/>
</dbReference>
<dbReference type="RefSeq" id="XP_073786102.1">
    <property type="nucleotide sequence ID" value="XM_073930001.1"/>
</dbReference>
<protein>
    <submittedName>
        <fullName evidence="2">E3 SUMO-protein ligase ZBED1-like</fullName>
    </submittedName>
</protein>
<reference evidence="2" key="1">
    <citation type="submission" date="2025-08" db="UniProtKB">
        <authorList>
            <consortium name="RefSeq"/>
        </authorList>
    </citation>
    <scope>IDENTIFICATION</scope>
    <source>
        <strain evidence="2">Tuebingen</strain>
        <tissue evidence="2">Fibroblasts and whole tissue</tissue>
    </source>
</reference>
<proteinExistence type="predicted"/>
<name>A0AC58HVT2_DANRE</name>
<organism evidence="1 2">
    <name type="scientific">Danio rerio</name>
    <name type="common">Zebrafish</name>
    <name type="synonym">Brachydanio rerio</name>
    <dbReference type="NCBI Taxonomy" id="7955"/>
    <lineage>
        <taxon>Eukaryota</taxon>
        <taxon>Metazoa</taxon>
        <taxon>Chordata</taxon>
        <taxon>Craniata</taxon>
        <taxon>Vertebrata</taxon>
        <taxon>Euteleostomi</taxon>
        <taxon>Actinopterygii</taxon>
        <taxon>Neopterygii</taxon>
        <taxon>Teleostei</taxon>
        <taxon>Ostariophysi</taxon>
        <taxon>Cypriniformes</taxon>
        <taxon>Danionidae</taxon>
        <taxon>Danioninae</taxon>
        <taxon>Danio</taxon>
    </lineage>
</organism>
<accession>A0AC58HVT2</accession>
<keyword evidence="1" id="KW-1185">Reference proteome</keyword>
<gene>
    <name evidence="2" type="primary">LOC141378747</name>
</gene>
<sequence>MVKRFLEQQPAICATLLSPEVRKGEADMCTLTETDVTNAEDAVKALKPMKNVTKLMSEEHNPTVSLIAPLNAQLIQNMSYSPRDSHMIHEIKNAIKADLLKRYNSESEKRILHTASALDPRFKGLPFLKEEERLEVYKTLTEEAASGETEGTPGRTEEDETPEIAETLMGDTTSPTP</sequence>
<evidence type="ECO:0000313" key="1">
    <source>
        <dbReference type="Proteomes" id="UP000000437"/>
    </source>
</evidence>